<sequence>MARPELIKNIPREQKASRLSPENEIVLKTTKEIVVKFIEMGRCSPASFDEVFKQVFKTIKETVTSEENT</sequence>
<evidence type="ECO:0000313" key="2">
    <source>
        <dbReference type="Proteomes" id="UP000076964"/>
    </source>
</evidence>
<dbReference type="STRING" id="1795632.TH606_09600"/>
<gene>
    <name evidence="1" type="ORF">TH606_09600</name>
</gene>
<comment type="caution">
    <text evidence="1">The sequence shown here is derived from an EMBL/GenBank/DDBJ whole genome shotgun (WGS) entry which is preliminary data.</text>
</comment>
<dbReference type="AlphaFoldDB" id="A0A177E7F1"/>
<organism evidence="1 2">
    <name type="scientific">Thermodesulfatator autotrophicus</name>
    <dbReference type="NCBI Taxonomy" id="1795632"/>
    <lineage>
        <taxon>Bacteria</taxon>
        <taxon>Pseudomonadati</taxon>
        <taxon>Thermodesulfobacteriota</taxon>
        <taxon>Thermodesulfobacteria</taxon>
        <taxon>Thermodesulfobacteriales</taxon>
        <taxon>Thermodesulfatatoraceae</taxon>
        <taxon>Thermodesulfatator</taxon>
    </lineage>
</organism>
<dbReference type="RefSeq" id="WP_068543342.1">
    <property type="nucleotide sequence ID" value="NZ_LSFI01000048.1"/>
</dbReference>
<dbReference type="Proteomes" id="UP000076964">
    <property type="component" value="Unassembled WGS sequence"/>
</dbReference>
<dbReference type="OrthoDB" id="9801073at2"/>
<reference evidence="1 2" key="1">
    <citation type="submission" date="2016-02" db="EMBL/GenBank/DDBJ databases">
        <title>Draft genome sequence of Thermodesulfatator sp. S606.</title>
        <authorList>
            <person name="Lai Q."/>
            <person name="Cao J."/>
            <person name="Dupont S."/>
            <person name="Shao Z."/>
            <person name="Jebbar M."/>
            <person name="Alain K."/>
        </authorList>
    </citation>
    <scope>NUCLEOTIDE SEQUENCE [LARGE SCALE GENOMIC DNA]</scope>
    <source>
        <strain evidence="1 2">S606</strain>
    </source>
</reference>
<proteinExistence type="predicted"/>
<dbReference type="EMBL" id="LSFI01000048">
    <property type="protein sequence ID" value="OAG26949.1"/>
    <property type="molecule type" value="Genomic_DNA"/>
</dbReference>
<protein>
    <recommendedName>
        <fullName evidence="3">Conjugal transfer protein TraB</fullName>
    </recommendedName>
</protein>
<name>A0A177E7F1_9BACT</name>
<keyword evidence="2" id="KW-1185">Reference proteome</keyword>
<evidence type="ECO:0008006" key="3">
    <source>
        <dbReference type="Google" id="ProtNLM"/>
    </source>
</evidence>
<evidence type="ECO:0000313" key="1">
    <source>
        <dbReference type="EMBL" id="OAG26949.1"/>
    </source>
</evidence>
<accession>A0A177E7F1</accession>